<organism evidence="5 6">
    <name type="scientific">Sphingobacterium phlebotomi</name>
    <dbReference type="NCBI Taxonomy" id="2605433"/>
    <lineage>
        <taxon>Bacteria</taxon>
        <taxon>Pseudomonadati</taxon>
        <taxon>Bacteroidota</taxon>
        <taxon>Sphingobacteriia</taxon>
        <taxon>Sphingobacteriales</taxon>
        <taxon>Sphingobacteriaceae</taxon>
        <taxon>Sphingobacterium</taxon>
    </lineage>
</organism>
<keyword evidence="4" id="KW-0460">Magnesium</keyword>
<sequence length="291" mass="32284">MTAYAYIGSAKLDTTDELYNCLKNIKHIALDMDGTIYNGSTLFPFTIPFLAKLKEKGIGYSFLTNNPSKSTEDYLGHLTKMGIHAVKEEMYTSAQATIEYIKTNMPKAKRLFILGTPSMISEFERAGFESTEDDENDIPDVVVVGFDMTLSYARLCRASWWVAQKLPYIATNPDRVCPTDKKIILVDCGAIYTCIEYATGRLPDRVIGKPNPGMLDGILERYKLDPSEVLMVGDRIYTDVKMAQNAGAVGVLVLSGETTMDIVQDSDTVPDIIAEDLEELQHMLIAAMSLT</sequence>
<evidence type="ECO:0000256" key="3">
    <source>
        <dbReference type="PIRSR" id="PIRSR000915-2"/>
    </source>
</evidence>
<feature type="active site" description="Proton donor" evidence="2">
    <location>
        <position position="33"/>
    </location>
</feature>
<dbReference type="Pfam" id="PF13242">
    <property type="entry name" value="Hydrolase_like"/>
    <property type="match status" value="1"/>
</dbReference>
<feature type="binding site" evidence="3">
    <location>
        <position position="209"/>
    </location>
    <ligand>
        <name>substrate</name>
    </ligand>
</feature>
<dbReference type="AlphaFoldDB" id="A0A5D4H254"/>
<feature type="binding site" evidence="4">
    <location>
        <position position="31"/>
    </location>
    <ligand>
        <name>Mg(2+)</name>
        <dbReference type="ChEBI" id="CHEBI:18420"/>
    </ligand>
</feature>
<dbReference type="SUPFAM" id="SSF56784">
    <property type="entry name" value="HAD-like"/>
    <property type="match status" value="1"/>
</dbReference>
<keyword evidence="4" id="KW-0479">Metal-binding</keyword>
<keyword evidence="6" id="KW-1185">Reference proteome</keyword>
<dbReference type="InterPro" id="IPR023214">
    <property type="entry name" value="HAD_sf"/>
</dbReference>
<dbReference type="InterPro" id="IPR006439">
    <property type="entry name" value="HAD-SF_hydro_IA"/>
</dbReference>
<evidence type="ECO:0000256" key="1">
    <source>
        <dbReference type="PIRNR" id="PIRNR000915"/>
    </source>
</evidence>
<dbReference type="Pfam" id="PF13344">
    <property type="entry name" value="Hydrolase_6"/>
    <property type="match status" value="1"/>
</dbReference>
<comment type="caution">
    <text evidence="5">The sequence shown here is derived from an EMBL/GenBank/DDBJ whole genome shotgun (WGS) entry which is preliminary data.</text>
</comment>
<dbReference type="PANTHER" id="PTHR19288:SF46">
    <property type="entry name" value="HALOACID DEHALOGENASE-LIKE HYDROLASE DOMAIN-CONTAINING PROTEIN 2"/>
    <property type="match status" value="1"/>
</dbReference>
<name>A0A5D4H254_9SPHI</name>
<proteinExistence type="inferred from homology"/>
<comment type="cofactor">
    <cofactor evidence="4">
        <name>Mg(2+)</name>
        <dbReference type="ChEBI" id="CHEBI:18420"/>
    </cofactor>
    <text evidence="4">Divalent metal ions. Mg(2+) is the most effective.</text>
</comment>
<comment type="similarity">
    <text evidence="1">Belongs to the HAD-like hydrolase superfamily.</text>
</comment>
<evidence type="ECO:0000256" key="4">
    <source>
        <dbReference type="PIRSR" id="PIRSR000915-3"/>
    </source>
</evidence>
<keyword evidence="5" id="KW-0378">Hydrolase</keyword>
<evidence type="ECO:0000256" key="2">
    <source>
        <dbReference type="PIRSR" id="PIRSR000915-1"/>
    </source>
</evidence>
<dbReference type="GO" id="GO:0005737">
    <property type="term" value="C:cytoplasm"/>
    <property type="evidence" value="ECO:0007669"/>
    <property type="project" value="TreeGrafter"/>
</dbReference>
<reference evidence="5 6" key="1">
    <citation type="submission" date="2019-08" db="EMBL/GenBank/DDBJ databases">
        <title>Phlebobacter frassis gen. nov. sp. nov., a new member of family Sphingobacteriaceae isolated from sand fly rearing media.</title>
        <authorList>
            <person name="Kakumanu M.L."/>
            <person name="Marayati B.F."/>
            <person name="Wada-Katsumata A."/>
            <person name="Wasserberg G."/>
            <person name="Schal C."/>
            <person name="Apperson C.S."/>
            <person name="Ponnusamy L."/>
        </authorList>
    </citation>
    <scope>NUCLEOTIDE SEQUENCE [LARGE SCALE GENOMIC DNA]</scope>
    <source>
        <strain evidence="5 6">SSI9</strain>
    </source>
</reference>
<dbReference type="EMBL" id="VTAV01000015">
    <property type="protein sequence ID" value="TYR33585.1"/>
    <property type="molecule type" value="Genomic_DNA"/>
</dbReference>
<dbReference type="Gene3D" id="3.40.50.1000">
    <property type="entry name" value="HAD superfamily/HAD-like"/>
    <property type="match status" value="2"/>
</dbReference>
<dbReference type="InterPro" id="IPR006357">
    <property type="entry name" value="HAD-SF_hydro_IIA"/>
</dbReference>
<gene>
    <name evidence="5" type="ORF">FXV77_17095</name>
</gene>
<dbReference type="GO" id="GO:0016791">
    <property type="term" value="F:phosphatase activity"/>
    <property type="evidence" value="ECO:0007669"/>
    <property type="project" value="TreeGrafter"/>
</dbReference>
<dbReference type="GO" id="GO:0046872">
    <property type="term" value="F:metal ion binding"/>
    <property type="evidence" value="ECO:0007669"/>
    <property type="project" value="UniProtKB-KW"/>
</dbReference>
<evidence type="ECO:0000313" key="6">
    <source>
        <dbReference type="Proteomes" id="UP000322362"/>
    </source>
</evidence>
<feature type="binding site" evidence="4">
    <location>
        <position position="234"/>
    </location>
    <ligand>
        <name>Mg(2+)</name>
        <dbReference type="ChEBI" id="CHEBI:18420"/>
    </ligand>
</feature>
<dbReference type="Proteomes" id="UP000322362">
    <property type="component" value="Unassembled WGS sequence"/>
</dbReference>
<feature type="active site" description="Nucleophile" evidence="2">
    <location>
        <position position="31"/>
    </location>
</feature>
<dbReference type="NCBIfam" id="TIGR01549">
    <property type="entry name" value="HAD-SF-IA-v1"/>
    <property type="match status" value="1"/>
</dbReference>
<evidence type="ECO:0000313" key="5">
    <source>
        <dbReference type="EMBL" id="TYR33585.1"/>
    </source>
</evidence>
<dbReference type="NCBIfam" id="TIGR01460">
    <property type="entry name" value="HAD-SF-IIA"/>
    <property type="match status" value="1"/>
</dbReference>
<dbReference type="PANTHER" id="PTHR19288">
    <property type="entry name" value="4-NITROPHENYLPHOSPHATASE-RELATED"/>
    <property type="match status" value="1"/>
</dbReference>
<dbReference type="InterPro" id="IPR036412">
    <property type="entry name" value="HAD-like_sf"/>
</dbReference>
<feature type="binding site" evidence="4">
    <location>
        <position position="33"/>
    </location>
    <ligand>
        <name>Mg(2+)</name>
        <dbReference type="ChEBI" id="CHEBI:18420"/>
    </ligand>
</feature>
<accession>A0A5D4H254</accession>
<dbReference type="RefSeq" id="WP_148920461.1">
    <property type="nucleotide sequence ID" value="NZ_VTAV01000015.1"/>
</dbReference>
<dbReference type="PIRSF" id="PIRSF000915">
    <property type="entry name" value="PGP-type_phosphatase"/>
    <property type="match status" value="1"/>
</dbReference>
<protein>
    <submittedName>
        <fullName evidence="5">HAD-IIA family hydrolase</fullName>
    </submittedName>
</protein>